<dbReference type="EMBL" id="LN853285">
    <property type="protein sequence ID" value="CRY95551.1"/>
    <property type="molecule type" value="Genomic_DNA"/>
</dbReference>
<evidence type="ECO:0000313" key="1">
    <source>
        <dbReference type="EMBL" id="CRY95551.1"/>
    </source>
</evidence>
<reference evidence="1" key="2">
    <citation type="submission" date="2015-07" db="EMBL/GenBank/DDBJ databases">
        <title>Plasmids, circular viruses and viroids from rat gut.</title>
        <authorList>
            <person name="Jorgensen T.J."/>
            <person name="Hansen M.A."/>
            <person name="Xu Z."/>
            <person name="Tabak M.A."/>
            <person name="Sorensen S.J."/>
            <person name="Hansen L.H."/>
        </authorList>
    </citation>
    <scope>NUCLEOTIDE SEQUENCE</scope>
    <source>
        <plasmid evidence="1">pRGRH0662</plasmid>
    </source>
</reference>
<geneLocation type="plasmid" evidence="1">
    <name>pRGRH0662</name>
</geneLocation>
<name>A0A0H5Q0Q2_9ZZZZ</name>
<organism evidence="1">
    <name type="scientific">uncultured prokaryote</name>
    <dbReference type="NCBI Taxonomy" id="198431"/>
    <lineage>
        <taxon>unclassified sequences</taxon>
        <taxon>environmental samples</taxon>
    </lineage>
</organism>
<accession>A0A0H5Q0Q2</accession>
<sequence length="345" mass="39994">MIYYTTGTKELTHTVLACFSKGYDFAVLVKPTNFSNAESMLEKWNDRYGLLNTPQQQYRKFLSGQSTFCCIVANGGCFQKENLTEADFYRYLRDKSKNENKLYTLRPPTLLLLCRVNDLLLRLPDGEIIQNKYDHLDYLNDQISKQVKGAETFGKITLTVGDYVFLQLTKRAKSIKELQEIGLSENTKHATNFTWRLNQDAFEAVRQRGVNLVNSFQKNKSNTDVKEHFEKYLLSLEGYIGYRGVRVQIGKLYGMFTAYFQSKMNRSFLSAGGRKLNLSYVRASTPKIKNNSEIHTYFRAIKDQANQSSRELLLTWKSSDDGKKFLQRKSPDGYVYNDSYYKDIE</sequence>
<reference evidence="1" key="1">
    <citation type="submission" date="2015-06" db="EMBL/GenBank/DDBJ databases">
        <authorList>
            <person name="Joergensen T."/>
        </authorList>
    </citation>
    <scope>NUCLEOTIDE SEQUENCE</scope>
    <source>
        <plasmid evidence="1">pRGRH0662</plasmid>
    </source>
</reference>
<proteinExistence type="predicted"/>
<keyword evidence="1" id="KW-0614">Plasmid</keyword>
<dbReference type="AlphaFoldDB" id="A0A0H5Q0Q2"/>
<protein>
    <submittedName>
        <fullName evidence="1">Uncharacterized protein</fullName>
    </submittedName>
</protein>